<evidence type="ECO:0000313" key="2">
    <source>
        <dbReference type="EMBL" id="GMT21001.1"/>
    </source>
</evidence>
<gene>
    <name evidence="2" type="ORF">PFISCL1PPCAC_12298</name>
</gene>
<dbReference type="InterPro" id="IPR011333">
    <property type="entry name" value="SKP1/BTB/POZ_sf"/>
</dbReference>
<proteinExistence type="predicted"/>
<dbReference type="PANTHER" id="PTHR22744">
    <property type="entry name" value="HELIX LOOP HELIX PROTEIN 21-RELATED"/>
    <property type="match status" value="1"/>
</dbReference>
<dbReference type="Proteomes" id="UP001432322">
    <property type="component" value="Unassembled WGS sequence"/>
</dbReference>
<evidence type="ECO:0000313" key="3">
    <source>
        <dbReference type="Proteomes" id="UP001432322"/>
    </source>
</evidence>
<evidence type="ECO:0000259" key="1">
    <source>
        <dbReference type="Pfam" id="PF00651"/>
    </source>
</evidence>
<name>A0AAV5VN15_9BILA</name>
<feature type="non-terminal residue" evidence="2">
    <location>
        <position position="108"/>
    </location>
</feature>
<dbReference type="EMBL" id="BTSY01000003">
    <property type="protein sequence ID" value="GMT21001.1"/>
    <property type="molecule type" value="Genomic_DNA"/>
</dbReference>
<keyword evidence="3" id="KW-1185">Reference proteome</keyword>
<accession>A0AAV5VN15</accession>
<dbReference type="Gene3D" id="3.30.710.10">
    <property type="entry name" value="Potassium Channel Kv1.1, Chain A"/>
    <property type="match status" value="1"/>
</dbReference>
<dbReference type="PANTHER" id="PTHR22744:SF14">
    <property type="entry name" value="BTB DOMAIN-CONTAINING PROTEIN-RELATED"/>
    <property type="match status" value="1"/>
</dbReference>
<comment type="caution">
    <text evidence="2">The sequence shown here is derived from an EMBL/GenBank/DDBJ whole genome shotgun (WGS) entry which is preliminary data.</text>
</comment>
<dbReference type="InterPro" id="IPR000210">
    <property type="entry name" value="BTB/POZ_dom"/>
</dbReference>
<sequence>LFFGGFKEENQDEIEIKEVEYEDFVLVLEMLYAHGPEVTDRNVETVVRLADRFGIQAVKDKAEKFLLDSSILNKHTKLRLSDQYNLMFLQESMLLQYKTLADLHDLKQ</sequence>
<reference evidence="2" key="1">
    <citation type="submission" date="2023-10" db="EMBL/GenBank/DDBJ databases">
        <title>Genome assembly of Pristionchus species.</title>
        <authorList>
            <person name="Yoshida K."/>
            <person name="Sommer R.J."/>
        </authorList>
    </citation>
    <scope>NUCLEOTIDE SEQUENCE</scope>
    <source>
        <strain evidence="2">RS5133</strain>
    </source>
</reference>
<dbReference type="SUPFAM" id="SSF54695">
    <property type="entry name" value="POZ domain"/>
    <property type="match status" value="1"/>
</dbReference>
<feature type="domain" description="BTB" evidence="1">
    <location>
        <begin position="2"/>
        <end position="69"/>
    </location>
</feature>
<dbReference type="AlphaFoldDB" id="A0AAV5VN15"/>
<organism evidence="2 3">
    <name type="scientific">Pristionchus fissidentatus</name>
    <dbReference type="NCBI Taxonomy" id="1538716"/>
    <lineage>
        <taxon>Eukaryota</taxon>
        <taxon>Metazoa</taxon>
        <taxon>Ecdysozoa</taxon>
        <taxon>Nematoda</taxon>
        <taxon>Chromadorea</taxon>
        <taxon>Rhabditida</taxon>
        <taxon>Rhabditina</taxon>
        <taxon>Diplogasteromorpha</taxon>
        <taxon>Diplogasteroidea</taxon>
        <taxon>Neodiplogasteridae</taxon>
        <taxon>Pristionchus</taxon>
    </lineage>
</organism>
<feature type="non-terminal residue" evidence="2">
    <location>
        <position position="1"/>
    </location>
</feature>
<dbReference type="Pfam" id="PF00651">
    <property type="entry name" value="BTB"/>
    <property type="match status" value="1"/>
</dbReference>
<protein>
    <recommendedName>
        <fullName evidence="1">BTB domain-containing protein</fullName>
    </recommendedName>
</protein>